<feature type="chain" id="PRO_5002175566" description="Fungal calcium binding protein domain-containing protein" evidence="1">
    <location>
        <begin position="19"/>
        <end position="102"/>
    </location>
</feature>
<name>A0A0C3B4Z5_PILCF</name>
<evidence type="ECO:0000313" key="4">
    <source>
        <dbReference type="Proteomes" id="UP000054166"/>
    </source>
</evidence>
<dbReference type="AlphaFoldDB" id="A0A0C3B4Z5"/>
<dbReference type="InterPro" id="IPR022013">
    <property type="entry name" value="CBP"/>
</dbReference>
<reference evidence="3 4" key="1">
    <citation type="submission" date="2014-04" db="EMBL/GenBank/DDBJ databases">
        <authorList>
            <consortium name="DOE Joint Genome Institute"/>
            <person name="Kuo A."/>
            <person name="Tarkka M."/>
            <person name="Buscot F."/>
            <person name="Kohler A."/>
            <person name="Nagy L.G."/>
            <person name="Floudas D."/>
            <person name="Copeland A."/>
            <person name="Barry K.W."/>
            <person name="Cichocki N."/>
            <person name="Veneault-Fourrey C."/>
            <person name="LaButti K."/>
            <person name="Lindquist E.A."/>
            <person name="Lipzen A."/>
            <person name="Lundell T."/>
            <person name="Morin E."/>
            <person name="Murat C."/>
            <person name="Sun H."/>
            <person name="Tunlid A."/>
            <person name="Henrissat B."/>
            <person name="Grigoriev I.V."/>
            <person name="Hibbett D.S."/>
            <person name="Martin F."/>
            <person name="Nordberg H.P."/>
            <person name="Cantor M.N."/>
            <person name="Hua S.X."/>
        </authorList>
    </citation>
    <scope>NUCLEOTIDE SEQUENCE [LARGE SCALE GENOMIC DNA]</scope>
    <source>
        <strain evidence="3 4">F 1598</strain>
    </source>
</reference>
<dbReference type="InParanoid" id="A0A0C3B4Z5"/>
<dbReference type="Proteomes" id="UP000054166">
    <property type="component" value="Unassembled WGS sequence"/>
</dbReference>
<feature type="signal peptide" evidence="1">
    <location>
        <begin position="1"/>
        <end position="18"/>
    </location>
</feature>
<accession>A0A0C3B4Z5</accession>
<dbReference type="Pfam" id="PF12192">
    <property type="entry name" value="CBP"/>
    <property type="match status" value="1"/>
</dbReference>
<protein>
    <recommendedName>
        <fullName evidence="2">Fungal calcium binding protein domain-containing protein</fullName>
    </recommendedName>
</protein>
<dbReference type="EMBL" id="KN833000">
    <property type="protein sequence ID" value="KIM81293.1"/>
    <property type="molecule type" value="Genomic_DNA"/>
</dbReference>
<dbReference type="Gene3D" id="1.10.1740.120">
    <property type="match status" value="1"/>
</dbReference>
<evidence type="ECO:0000256" key="1">
    <source>
        <dbReference type="SAM" id="SignalP"/>
    </source>
</evidence>
<dbReference type="HOGENOM" id="CLU_2004780_0_0_1"/>
<dbReference type="OrthoDB" id="3036244at2759"/>
<keyword evidence="4" id="KW-1185">Reference proteome</keyword>
<organism evidence="3 4">
    <name type="scientific">Piloderma croceum (strain F 1598)</name>
    <dbReference type="NCBI Taxonomy" id="765440"/>
    <lineage>
        <taxon>Eukaryota</taxon>
        <taxon>Fungi</taxon>
        <taxon>Dikarya</taxon>
        <taxon>Basidiomycota</taxon>
        <taxon>Agaricomycotina</taxon>
        <taxon>Agaricomycetes</taxon>
        <taxon>Agaricomycetidae</taxon>
        <taxon>Atheliales</taxon>
        <taxon>Atheliaceae</taxon>
        <taxon>Piloderma</taxon>
    </lineage>
</organism>
<gene>
    <name evidence="3" type="ORF">PILCRDRAFT_821760</name>
</gene>
<evidence type="ECO:0000259" key="2">
    <source>
        <dbReference type="Pfam" id="PF12192"/>
    </source>
</evidence>
<feature type="domain" description="Fungal calcium binding protein" evidence="2">
    <location>
        <begin position="13"/>
        <end position="79"/>
    </location>
</feature>
<reference evidence="4" key="2">
    <citation type="submission" date="2015-01" db="EMBL/GenBank/DDBJ databases">
        <title>Evolutionary Origins and Diversification of the Mycorrhizal Mutualists.</title>
        <authorList>
            <consortium name="DOE Joint Genome Institute"/>
            <consortium name="Mycorrhizal Genomics Consortium"/>
            <person name="Kohler A."/>
            <person name="Kuo A."/>
            <person name="Nagy L.G."/>
            <person name="Floudas D."/>
            <person name="Copeland A."/>
            <person name="Barry K.W."/>
            <person name="Cichocki N."/>
            <person name="Veneault-Fourrey C."/>
            <person name="LaButti K."/>
            <person name="Lindquist E.A."/>
            <person name="Lipzen A."/>
            <person name="Lundell T."/>
            <person name="Morin E."/>
            <person name="Murat C."/>
            <person name="Riley R."/>
            <person name="Ohm R."/>
            <person name="Sun H."/>
            <person name="Tunlid A."/>
            <person name="Henrissat B."/>
            <person name="Grigoriev I.V."/>
            <person name="Hibbett D.S."/>
            <person name="Martin F."/>
        </authorList>
    </citation>
    <scope>NUCLEOTIDE SEQUENCE [LARGE SCALE GENOMIC DNA]</scope>
    <source>
        <strain evidence="4">F 1598</strain>
    </source>
</reference>
<sequence length="102" mass="9871">MQFTVVALLTAFAASAYAIPTAHLARRCDVTGCAVSLGPTAVSCVTAAVQDGLDPLSDAGCLTSGASLGVNLPSSCSGCTGGVGTTITSALGSAESSIKSIF</sequence>
<keyword evidence="1" id="KW-0732">Signal</keyword>
<proteinExistence type="predicted"/>
<evidence type="ECO:0000313" key="3">
    <source>
        <dbReference type="EMBL" id="KIM81293.1"/>
    </source>
</evidence>